<dbReference type="PANTHER" id="PTHR30273:SF2">
    <property type="entry name" value="PROTEIN FECR"/>
    <property type="match status" value="1"/>
</dbReference>
<evidence type="ECO:0000256" key="1">
    <source>
        <dbReference type="SAM" id="Phobius"/>
    </source>
</evidence>
<dbReference type="Pfam" id="PF16220">
    <property type="entry name" value="DUF4880"/>
    <property type="match status" value="1"/>
</dbReference>
<feature type="transmembrane region" description="Helical" evidence="1">
    <location>
        <begin position="106"/>
        <end position="126"/>
    </location>
</feature>
<proteinExistence type="predicted"/>
<dbReference type="InterPro" id="IPR012373">
    <property type="entry name" value="Ferrdict_sens_TM"/>
</dbReference>
<protein>
    <submittedName>
        <fullName evidence="4">FecR domain-containing protein</fullName>
    </submittedName>
</protein>
<organism evidence="4 5">
    <name type="scientific">Steroidobacter gossypii</name>
    <dbReference type="NCBI Taxonomy" id="2805490"/>
    <lineage>
        <taxon>Bacteria</taxon>
        <taxon>Pseudomonadati</taxon>
        <taxon>Pseudomonadota</taxon>
        <taxon>Gammaproteobacteria</taxon>
        <taxon>Steroidobacterales</taxon>
        <taxon>Steroidobacteraceae</taxon>
        <taxon>Steroidobacter</taxon>
    </lineage>
</organism>
<dbReference type="InterPro" id="IPR032623">
    <property type="entry name" value="FecR_N"/>
</dbReference>
<dbReference type="InterPro" id="IPR006860">
    <property type="entry name" value="FecR"/>
</dbReference>
<evidence type="ECO:0000259" key="3">
    <source>
        <dbReference type="Pfam" id="PF16220"/>
    </source>
</evidence>
<accession>A0ABS1WV96</accession>
<keyword evidence="1" id="KW-1133">Transmembrane helix</keyword>
<feature type="domain" description="FecR protein" evidence="2">
    <location>
        <begin position="132"/>
        <end position="222"/>
    </location>
</feature>
<dbReference type="EMBL" id="JAEVLS010000002">
    <property type="protein sequence ID" value="MBM0104889.1"/>
    <property type="molecule type" value="Genomic_DNA"/>
</dbReference>
<feature type="domain" description="FecR N-terminal" evidence="3">
    <location>
        <begin position="13"/>
        <end position="53"/>
    </location>
</feature>
<comment type="caution">
    <text evidence="4">The sequence shown here is derived from an EMBL/GenBank/DDBJ whole genome shotgun (WGS) entry which is preliminary data.</text>
</comment>
<evidence type="ECO:0000313" key="4">
    <source>
        <dbReference type="EMBL" id="MBM0104889.1"/>
    </source>
</evidence>
<keyword evidence="5" id="KW-1185">Reference proteome</keyword>
<dbReference type="Pfam" id="PF04773">
    <property type="entry name" value="FecR"/>
    <property type="match status" value="1"/>
</dbReference>
<evidence type="ECO:0000313" key="5">
    <source>
        <dbReference type="Proteomes" id="UP000661077"/>
    </source>
</evidence>
<dbReference type="RefSeq" id="WP_203166959.1">
    <property type="nucleotide sequence ID" value="NZ_JAEVLS010000002.1"/>
</dbReference>
<sequence length="346" mass="38270">MTEVNEEMLTVPEQAARWWRVMQDDEPSAGEKRAFAAWVAESPKHIEEMLRLAQIHRAFSRGQVRWPEDAAEALIRAAKTAGEDTVVPLWPPRSSRPEPTRRPVRVAAFGLAATVLLAVCVSWFALSRAESFETKIGEQRSVMLDDGSRITLNTASRIEVRLRPDRRVIDLVRGEALFEVAHDAQRPFDVRIDDTVARAVGTQFEVDRRDNRTVVTVVEGRVAVTSAAAAAPHLLSAGERITVDSTGLGAVEKGIKLDDATAWTRRQLVFRRRPLGEIAEEFNRYNAAQVHIQSDTLRKQEVSGIFRTDDVSSFVALLASKPGVRVVGDGSGGYVVTSDDSASPHR</sequence>
<evidence type="ECO:0000259" key="2">
    <source>
        <dbReference type="Pfam" id="PF04773"/>
    </source>
</evidence>
<reference evidence="4 5" key="1">
    <citation type="journal article" date="2021" name="Int. J. Syst. Evol. Microbiol.">
        <title>Steroidobacter gossypii sp. nov., isolated from soil of cotton cropping field.</title>
        <authorList>
            <person name="Huang R."/>
            <person name="Yang S."/>
            <person name="Zhen C."/>
            <person name="Liu W."/>
        </authorList>
    </citation>
    <scope>NUCLEOTIDE SEQUENCE [LARGE SCALE GENOMIC DNA]</scope>
    <source>
        <strain evidence="4 5">S1-65</strain>
    </source>
</reference>
<keyword evidence="1" id="KW-0472">Membrane</keyword>
<dbReference type="Gene3D" id="2.60.120.1440">
    <property type="match status" value="1"/>
</dbReference>
<dbReference type="PIRSF" id="PIRSF018266">
    <property type="entry name" value="FecR"/>
    <property type="match status" value="1"/>
</dbReference>
<dbReference type="PANTHER" id="PTHR30273">
    <property type="entry name" value="PERIPLASMIC SIGNAL SENSOR AND SIGMA FACTOR ACTIVATOR FECR-RELATED"/>
    <property type="match status" value="1"/>
</dbReference>
<dbReference type="Proteomes" id="UP000661077">
    <property type="component" value="Unassembled WGS sequence"/>
</dbReference>
<name>A0ABS1WV96_9GAMM</name>
<gene>
    <name evidence="4" type="ORF">JM946_09020</name>
</gene>
<keyword evidence="1" id="KW-0812">Transmembrane</keyword>
<dbReference type="Gene3D" id="3.55.50.30">
    <property type="match status" value="1"/>
</dbReference>